<dbReference type="PANTHER" id="PTHR42811">
    <property type="entry name" value="SERINE ACETYLTRANSFERASE"/>
    <property type="match status" value="1"/>
</dbReference>
<dbReference type="GO" id="GO:0043886">
    <property type="term" value="F:structural constituent of carboxysome shell"/>
    <property type="evidence" value="ECO:0007669"/>
    <property type="project" value="UniProtKB-ARBA"/>
</dbReference>
<dbReference type="PIRSF" id="PIRSF000441">
    <property type="entry name" value="CysE"/>
    <property type="match status" value="1"/>
</dbReference>
<sequence>MSTKFFKKLLRQLFPSPQQKIHRYYKLSRYFSVQGYHFLAKLIRERQAKYGCYISEKAIIHPSVQFAHPVGIVIGEDVVIEENVKIWQNVTLGSHGKEDSPQEYPYVESGVKIFSGAVIIGKVRIGKNAIIGANCVVVSDVPENSIAVGVPYKKV</sequence>
<dbReference type="GO" id="GO:0031470">
    <property type="term" value="C:carboxysome"/>
    <property type="evidence" value="ECO:0007669"/>
    <property type="project" value="UniProtKB-ARBA"/>
</dbReference>
<accession>A0A977PVF5</accession>
<comment type="similarity">
    <text evidence="1">Belongs to the transferase hexapeptide repeat family.</text>
</comment>
<organism evidence="5">
    <name type="scientific">Woronichinia naegeliana WA131</name>
    <dbReference type="NCBI Taxonomy" id="2824559"/>
    <lineage>
        <taxon>Bacteria</taxon>
        <taxon>Bacillati</taxon>
        <taxon>Cyanobacteriota</taxon>
        <taxon>Cyanophyceae</taxon>
        <taxon>Synechococcales</taxon>
        <taxon>Coelosphaeriaceae</taxon>
        <taxon>Woronichinia</taxon>
    </lineage>
</organism>
<dbReference type="CDD" id="cd03354">
    <property type="entry name" value="LbH_SAT"/>
    <property type="match status" value="1"/>
</dbReference>
<dbReference type="Pfam" id="PF00132">
    <property type="entry name" value="Hexapep"/>
    <property type="match status" value="1"/>
</dbReference>
<dbReference type="AlphaFoldDB" id="A0A977PVF5"/>
<evidence type="ECO:0000256" key="4">
    <source>
        <dbReference type="ARBA" id="ARBA00023315"/>
    </source>
</evidence>
<dbReference type="Gene3D" id="2.160.10.10">
    <property type="entry name" value="Hexapeptide repeat proteins"/>
    <property type="match status" value="1"/>
</dbReference>
<dbReference type="InterPro" id="IPR011004">
    <property type="entry name" value="Trimer_LpxA-like_sf"/>
</dbReference>
<dbReference type="InterPro" id="IPR045304">
    <property type="entry name" value="LbH_SAT"/>
</dbReference>
<protein>
    <recommendedName>
        <fullName evidence="2">Serine acetyltransferase</fullName>
    </recommendedName>
</protein>
<dbReference type="InterPro" id="IPR005881">
    <property type="entry name" value="Ser_O-AcTrfase"/>
</dbReference>
<evidence type="ECO:0000313" key="5">
    <source>
        <dbReference type="EMBL" id="UXE60986.1"/>
    </source>
</evidence>
<reference evidence="5" key="1">
    <citation type="submission" date="2021-04" db="EMBL/GenBank/DDBJ databases">
        <title>Genome sequence of Woronichinia naegeliana from Washington state freshwater lake bloom.</title>
        <authorList>
            <person name="Dreher T.W."/>
        </authorList>
    </citation>
    <scope>NUCLEOTIDE SEQUENCE</scope>
    <source>
        <strain evidence="5">WA131</strain>
    </source>
</reference>
<keyword evidence="4" id="KW-0012">Acyltransferase</keyword>
<evidence type="ECO:0000256" key="2">
    <source>
        <dbReference type="ARBA" id="ARBA00018522"/>
    </source>
</evidence>
<dbReference type="KEGG" id="wna:KA717_37165"/>
<dbReference type="InterPro" id="IPR001451">
    <property type="entry name" value="Hexapep"/>
</dbReference>
<dbReference type="SUPFAM" id="SSF51161">
    <property type="entry name" value="Trimeric LpxA-like enzymes"/>
    <property type="match status" value="1"/>
</dbReference>
<dbReference type="Proteomes" id="UP001065613">
    <property type="component" value="Chromosome"/>
</dbReference>
<evidence type="ECO:0000256" key="1">
    <source>
        <dbReference type="ARBA" id="ARBA00007274"/>
    </source>
</evidence>
<proteinExistence type="inferred from homology"/>
<evidence type="ECO:0000256" key="3">
    <source>
        <dbReference type="ARBA" id="ARBA00022679"/>
    </source>
</evidence>
<name>A0A977PVF5_9CYAN</name>
<dbReference type="GO" id="GO:0006535">
    <property type="term" value="P:cysteine biosynthetic process from serine"/>
    <property type="evidence" value="ECO:0007669"/>
    <property type="project" value="InterPro"/>
</dbReference>
<dbReference type="GO" id="GO:0009001">
    <property type="term" value="F:serine O-acetyltransferase activity"/>
    <property type="evidence" value="ECO:0007669"/>
    <property type="project" value="InterPro"/>
</dbReference>
<dbReference type="EMBL" id="CP073041">
    <property type="protein sequence ID" value="UXE60986.1"/>
    <property type="molecule type" value="Genomic_DNA"/>
</dbReference>
<gene>
    <name evidence="5" type="ORF">KA717_37165</name>
</gene>
<keyword evidence="3" id="KW-0808">Transferase</keyword>
<dbReference type="GO" id="GO:0005737">
    <property type="term" value="C:cytoplasm"/>
    <property type="evidence" value="ECO:0007669"/>
    <property type="project" value="InterPro"/>
</dbReference>